<dbReference type="SUPFAM" id="SSF50998">
    <property type="entry name" value="Quinoprotein alcohol dehydrogenase-like"/>
    <property type="match status" value="1"/>
</dbReference>
<dbReference type="PROSITE" id="PS50082">
    <property type="entry name" value="WD_REPEATS_2"/>
    <property type="match status" value="1"/>
</dbReference>
<dbReference type="PROSITE" id="PS00678">
    <property type="entry name" value="WD_REPEATS_1"/>
    <property type="match status" value="1"/>
</dbReference>
<dbReference type="InterPro" id="IPR011047">
    <property type="entry name" value="Quinoprotein_ADH-like_sf"/>
</dbReference>
<keyword evidence="1 3" id="KW-0853">WD repeat</keyword>
<organism evidence="7 8">
    <name type="scientific">Pichia membranifaciens</name>
    <dbReference type="NCBI Taxonomy" id="4926"/>
    <lineage>
        <taxon>Eukaryota</taxon>
        <taxon>Fungi</taxon>
        <taxon>Dikarya</taxon>
        <taxon>Ascomycota</taxon>
        <taxon>Saccharomycotina</taxon>
        <taxon>Pichiomycetes</taxon>
        <taxon>Pichiales</taxon>
        <taxon>Pichiaceae</taxon>
        <taxon>Pichia</taxon>
    </lineage>
</organism>
<accession>A0A1Q2YBE5</accession>
<sequence>MTTAEVKRQKNAQQTDDLNNNGNQQVRKSKIFSPFRTIGHVSNGTPFAIGTLGSTFYVVTIVGRSFQIYDAATLHLLFVSSKQTSAPISCVTARSHFVFCAYGNKIGIFRRGRLEHEMEIPDSQQQKNFRINKLLVFNAYLIACTDHRVYVFENKEASDKFPTVYYTSYEVNQIYGGIVDVIHMPTHMNKIVVATSKHLLVYNVKTAKNVYITSEFSESITTIAAAPVIDFIAIGTVEGICKIYNVKKGKTLKNINTGSKSLITSVSFRTDGNPDIVCSLRNGDLFFYDLNRNARIHHSPNVHKEEFGGVSKAQFLNGNPIIVTTGGDNSLKEFVFDPALSQTNSAVVTPPRHLRSRGGHSAPPSSILFSDENAHFVASGSLDRSFWLFSLRKDAQSQEMSQKESKVKNGKLQAGMSGKFRNKFPPITSIVQENSRSKEWDNILTAHQDEKFARTWSSKNKKIGKHHLDTIDEGIVKSIAISQCGNFGFVGSSNGGIGVYNLQSGALRKKYKLHKKTVTGIAVDGMNRKMVSCGLDGVVGFYDFSQSKYLGKLMFDAPITNLCYNRSSDLFAIALDDLSIVIIDAVSQKAVRQLIGHTNRITSMDFSNDGRWLVSSSLDSTIRTWDLPTGGCIDGIKLPKVATNLKMSPNGEFLATSHVNDVGISLWTNKSQFKKISTKHIEDEDQFANILLPNVSGEGGSSLIEGALDSDEVDLEDGMYISPDNLNNDLITFSNNSRNKFNSVIYLDSIKQRNKTKEVPKKQDNLPFFLELTGLKVGNNAIENEVGKDAIDKLNQRQDEENSTSKLLDLDKTKDYQFETEFTKLLRLKNYSEFINLIVGLSPSNIDFEIKSISFTPPYDEVISLFEAMNFGVASNSNVEMLIAIAFNFLQSHSDTIYEIKKLSKNFNEDAARVVKALNEFQKATIEVVEKLDEITKYCSSVVNFITTT</sequence>
<dbReference type="Pfam" id="PF25171">
    <property type="entry name" value="Beta-prop_WDR36-Utp21_1st"/>
    <property type="match status" value="1"/>
</dbReference>
<dbReference type="EMBL" id="BDGI01000011">
    <property type="protein sequence ID" value="GAV26867.1"/>
    <property type="molecule type" value="Genomic_DNA"/>
</dbReference>
<proteinExistence type="predicted"/>
<dbReference type="PANTHER" id="PTHR22840">
    <property type="entry name" value="WD REPEAT-CONTAINING PROTEIN 36"/>
    <property type="match status" value="1"/>
</dbReference>
<dbReference type="AlphaFoldDB" id="A0A1Q2YBE5"/>
<keyword evidence="8" id="KW-1185">Reference proteome</keyword>
<evidence type="ECO:0000256" key="2">
    <source>
        <dbReference type="ARBA" id="ARBA00022737"/>
    </source>
</evidence>
<reference evidence="7 8" key="1">
    <citation type="submission" date="2016-08" db="EMBL/GenBank/DDBJ databases">
        <title>Whole genome shotgun sequence of Pichia membranifaciens KS47-1.</title>
        <authorList>
            <person name="Konishi M."/>
            <person name="Ishida M."/>
            <person name="Arakawa T."/>
            <person name="Kato Y."/>
            <person name="Horiuchi J."/>
        </authorList>
    </citation>
    <scope>NUCLEOTIDE SEQUENCE [LARGE SCALE GENOMIC DNA]</scope>
    <source>
        <strain evidence="7 8">KS47-1</strain>
    </source>
</reference>
<gene>
    <name evidence="7" type="ORF">PMKS-000328</name>
</gene>
<dbReference type="InterPro" id="IPR059157">
    <property type="entry name" value="WDR36-Utp21_N"/>
</dbReference>
<dbReference type="PANTHER" id="PTHR22840:SF12">
    <property type="entry name" value="WD REPEAT-CONTAINING PROTEIN 36"/>
    <property type="match status" value="1"/>
</dbReference>
<comment type="caution">
    <text evidence="7">The sequence shown here is derived from an EMBL/GenBank/DDBJ whole genome shotgun (WGS) entry which is preliminary data.</text>
</comment>
<evidence type="ECO:0000259" key="5">
    <source>
        <dbReference type="Pfam" id="PF04192"/>
    </source>
</evidence>
<dbReference type="Proteomes" id="UP000186136">
    <property type="component" value="Unassembled WGS sequence"/>
</dbReference>
<evidence type="ECO:0000256" key="3">
    <source>
        <dbReference type="PROSITE-ProRule" id="PRU00221"/>
    </source>
</evidence>
<protein>
    <submittedName>
        <fullName evidence="7">Uncharacterized protein</fullName>
    </submittedName>
</protein>
<evidence type="ECO:0000256" key="4">
    <source>
        <dbReference type="SAM" id="MobiDB-lite"/>
    </source>
</evidence>
<dbReference type="Gene3D" id="2.130.10.10">
    <property type="entry name" value="YVTN repeat-like/Quinoprotein amine dehydrogenase"/>
    <property type="match status" value="2"/>
</dbReference>
<name>A0A1Q2YBE5_9ASCO</name>
<dbReference type="CDD" id="cd00200">
    <property type="entry name" value="WD40"/>
    <property type="match status" value="1"/>
</dbReference>
<dbReference type="GO" id="GO:0006364">
    <property type="term" value="P:rRNA processing"/>
    <property type="evidence" value="ECO:0007669"/>
    <property type="project" value="InterPro"/>
</dbReference>
<dbReference type="InterPro" id="IPR007319">
    <property type="entry name" value="WDR36/Utp21_C"/>
</dbReference>
<evidence type="ECO:0000313" key="8">
    <source>
        <dbReference type="Proteomes" id="UP000186136"/>
    </source>
</evidence>
<dbReference type="PROSITE" id="PS50294">
    <property type="entry name" value="WD_REPEATS_REGION"/>
    <property type="match status" value="1"/>
</dbReference>
<dbReference type="Pfam" id="PF04192">
    <property type="entry name" value="Utp21"/>
    <property type="match status" value="1"/>
</dbReference>
<evidence type="ECO:0000259" key="6">
    <source>
        <dbReference type="Pfam" id="PF25171"/>
    </source>
</evidence>
<dbReference type="OrthoDB" id="10250769at2759"/>
<feature type="region of interest" description="Disordered" evidence="4">
    <location>
        <begin position="1"/>
        <end position="23"/>
    </location>
</feature>
<dbReference type="SUPFAM" id="SSF50978">
    <property type="entry name" value="WD40 repeat-like"/>
    <property type="match status" value="1"/>
</dbReference>
<keyword evidence="2" id="KW-0677">Repeat</keyword>
<dbReference type="InterPro" id="IPR015943">
    <property type="entry name" value="WD40/YVTN_repeat-like_dom_sf"/>
</dbReference>
<dbReference type="InterPro" id="IPR036322">
    <property type="entry name" value="WD40_repeat_dom_sf"/>
</dbReference>
<dbReference type="GO" id="GO:0034388">
    <property type="term" value="C:Pwp2p-containing subcomplex of 90S preribosome"/>
    <property type="evidence" value="ECO:0007669"/>
    <property type="project" value="TreeGrafter"/>
</dbReference>
<feature type="domain" description="WDR36/Utp21 N-terminal" evidence="6">
    <location>
        <begin position="58"/>
        <end position="337"/>
    </location>
</feature>
<dbReference type="Pfam" id="PF25168">
    <property type="entry name" value="Beta-prop_WDR36-Utp21_2nd"/>
    <property type="match status" value="1"/>
</dbReference>
<feature type="compositionally biased region" description="Polar residues" evidence="4">
    <location>
        <begin position="11"/>
        <end position="23"/>
    </location>
</feature>
<dbReference type="GO" id="GO:0032040">
    <property type="term" value="C:small-subunit processome"/>
    <property type="evidence" value="ECO:0007669"/>
    <property type="project" value="InterPro"/>
</dbReference>
<feature type="domain" description="WDR36/Utp21 C-terminal" evidence="5">
    <location>
        <begin position="724"/>
        <end position="946"/>
    </location>
</feature>
<dbReference type="InterPro" id="IPR001680">
    <property type="entry name" value="WD40_rpt"/>
</dbReference>
<evidence type="ECO:0000256" key="1">
    <source>
        <dbReference type="ARBA" id="ARBA00022574"/>
    </source>
</evidence>
<dbReference type="SMART" id="SM00320">
    <property type="entry name" value="WD40"/>
    <property type="match status" value="9"/>
</dbReference>
<evidence type="ECO:0000313" key="7">
    <source>
        <dbReference type="EMBL" id="GAV26867.1"/>
    </source>
</evidence>
<feature type="repeat" description="WD" evidence="3">
    <location>
        <begin position="594"/>
        <end position="635"/>
    </location>
</feature>
<dbReference type="InterPro" id="IPR019775">
    <property type="entry name" value="WD40_repeat_CS"/>
</dbReference>